<gene>
    <name evidence="2" type="ORF">K6Y31_12520</name>
</gene>
<comment type="caution">
    <text evidence="2">The sequence shown here is derived from an EMBL/GenBank/DDBJ whole genome shotgun (WGS) entry which is preliminary data.</text>
</comment>
<dbReference type="SUPFAM" id="SSF54975">
    <property type="entry name" value="Acylphosphatase/BLUF domain-like"/>
    <property type="match status" value="1"/>
</dbReference>
<reference evidence="2 3" key="1">
    <citation type="journal article" date="2022" name="Environ. Microbiol. Rep.">
        <title>Eco-phylogenetic analyses reveal divergent evolution of vitamin B12 metabolism in the marine bacterial family 'Psychromonadaceae'.</title>
        <authorList>
            <person name="Jin X."/>
            <person name="Yang Y."/>
            <person name="Cao H."/>
            <person name="Gao B."/>
            <person name="Zhao Z."/>
        </authorList>
    </citation>
    <scope>NUCLEOTIDE SEQUENCE [LARGE SCALE GENOMIC DNA]</scope>
    <source>
        <strain evidence="2 3">MKS20</strain>
    </source>
</reference>
<feature type="domain" description="BLUF" evidence="1">
    <location>
        <begin position="3"/>
        <end position="94"/>
    </location>
</feature>
<name>A0ABS8W9F0_9GAMM</name>
<organism evidence="2 3">
    <name type="scientific">Motilimonas cestriensis</name>
    <dbReference type="NCBI Taxonomy" id="2742685"/>
    <lineage>
        <taxon>Bacteria</taxon>
        <taxon>Pseudomonadati</taxon>
        <taxon>Pseudomonadota</taxon>
        <taxon>Gammaproteobacteria</taxon>
        <taxon>Alteromonadales</taxon>
        <taxon>Alteromonadales genera incertae sedis</taxon>
        <taxon>Motilimonas</taxon>
    </lineage>
</organism>
<accession>A0ABS8W9F0</accession>
<proteinExistence type="predicted"/>
<dbReference type="PROSITE" id="PS50925">
    <property type="entry name" value="BLUF"/>
    <property type="match status" value="1"/>
</dbReference>
<sequence>MNLYRIVYASTLSESFSSQDIEHILASSRRNNKKQDVSGMLLFSHRYFLQCLEGSRDNINQTYQRILSDERHCRVTIVSYENVTQREFCAWSMGYVPESHLTRELLFKFSASATFDPYTLSNVSALALLKSLHGTVI</sequence>
<keyword evidence="3" id="KW-1185">Reference proteome</keyword>
<dbReference type="Proteomes" id="UP001201273">
    <property type="component" value="Unassembled WGS sequence"/>
</dbReference>
<dbReference type="InterPro" id="IPR036046">
    <property type="entry name" value="Acylphosphatase-like_dom_sf"/>
</dbReference>
<evidence type="ECO:0000259" key="1">
    <source>
        <dbReference type="PROSITE" id="PS50925"/>
    </source>
</evidence>
<protein>
    <submittedName>
        <fullName evidence="2">BLUF domain-containing protein</fullName>
    </submittedName>
</protein>
<dbReference type="InterPro" id="IPR007024">
    <property type="entry name" value="BLUF_domain"/>
</dbReference>
<dbReference type="Pfam" id="PF04940">
    <property type="entry name" value="BLUF"/>
    <property type="match status" value="1"/>
</dbReference>
<evidence type="ECO:0000313" key="2">
    <source>
        <dbReference type="EMBL" id="MCE2595644.1"/>
    </source>
</evidence>
<dbReference type="Gene3D" id="3.30.70.100">
    <property type="match status" value="1"/>
</dbReference>
<dbReference type="EMBL" id="JAIMJA010000012">
    <property type="protein sequence ID" value="MCE2595644.1"/>
    <property type="molecule type" value="Genomic_DNA"/>
</dbReference>
<dbReference type="RefSeq" id="WP_232803776.1">
    <property type="nucleotide sequence ID" value="NZ_CP170335.1"/>
</dbReference>
<dbReference type="SMART" id="SM01034">
    <property type="entry name" value="BLUF"/>
    <property type="match status" value="1"/>
</dbReference>
<evidence type="ECO:0000313" key="3">
    <source>
        <dbReference type="Proteomes" id="UP001201273"/>
    </source>
</evidence>